<feature type="compositionally biased region" description="Polar residues" evidence="8">
    <location>
        <begin position="1"/>
        <end position="12"/>
    </location>
</feature>
<dbReference type="AlphaFoldDB" id="A0AAX4KSQ5"/>
<evidence type="ECO:0000313" key="10">
    <source>
        <dbReference type="EMBL" id="WWD08748.1"/>
    </source>
</evidence>
<keyword evidence="2" id="KW-0808">Transferase</keyword>
<comment type="pathway">
    <text evidence="1">Protein modification; protein ubiquitination.</text>
</comment>
<evidence type="ECO:0000259" key="9">
    <source>
        <dbReference type="PROSITE" id="PS51873"/>
    </source>
</evidence>
<evidence type="ECO:0000256" key="5">
    <source>
        <dbReference type="ARBA" id="ARBA00022771"/>
    </source>
</evidence>
<feature type="compositionally biased region" description="Basic and acidic residues" evidence="8">
    <location>
        <begin position="783"/>
        <end position="818"/>
    </location>
</feature>
<feature type="compositionally biased region" description="Acidic residues" evidence="8">
    <location>
        <begin position="745"/>
        <end position="779"/>
    </location>
</feature>
<dbReference type="Pfam" id="PF26200">
    <property type="entry name" value="Rcat_RNF216"/>
    <property type="match status" value="1"/>
</dbReference>
<dbReference type="InterPro" id="IPR047546">
    <property type="entry name" value="Rcat_RBR_RNF216"/>
</dbReference>
<dbReference type="SMART" id="SM00647">
    <property type="entry name" value="IBR"/>
    <property type="match status" value="1"/>
</dbReference>
<dbReference type="Proteomes" id="UP001358614">
    <property type="component" value="Chromosome 2"/>
</dbReference>
<dbReference type="PANTHER" id="PTHR22770">
    <property type="entry name" value="UBIQUITIN CONJUGATING ENZYME 7 INTERACTING PROTEIN-RELATED"/>
    <property type="match status" value="1"/>
</dbReference>
<evidence type="ECO:0000256" key="7">
    <source>
        <dbReference type="ARBA" id="ARBA00022833"/>
    </source>
</evidence>
<evidence type="ECO:0000256" key="6">
    <source>
        <dbReference type="ARBA" id="ARBA00022786"/>
    </source>
</evidence>
<organism evidence="10 11">
    <name type="scientific">Kwoniella europaea PYCC6329</name>
    <dbReference type="NCBI Taxonomy" id="1423913"/>
    <lineage>
        <taxon>Eukaryota</taxon>
        <taxon>Fungi</taxon>
        <taxon>Dikarya</taxon>
        <taxon>Basidiomycota</taxon>
        <taxon>Agaricomycotina</taxon>
        <taxon>Tremellomycetes</taxon>
        <taxon>Tremellales</taxon>
        <taxon>Cryptococcaceae</taxon>
        <taxon>Kwoniella</taxon>
    </lineage>
</organism>
<evidence type="ECO:0000256" key="4">
    <source>
        <dbReference type="ARBA" id="ARBA00022737"/>
    </source>
</evidence>
<feature type="domain" description="RING-type" evidence="9">
    <location>
        <begin position="357"/>
        <end position="574"/>
    </location>
</feature>
<dbReference type="RefSeq" id="XP_066086715.1">
    <property type="nucleotide sequence ID" value="XM_066230618.1"/>
</dbReference>
<keyword evidence="3" id="KW-0479">Metal-binding</keyword>
<feature type="region of interest" description="Disordered" evidence="8">
    <location>
        <begin position="733"/>
        <end position="826"/>
    </location>
</feature>
<dbReference type="EMBL" id="CP144090">
    <property type="protein sequence ID" value="WWD08748.1"/>
    <property type="molecule type" value="Genomic_DNA"/>
</dbReference>
<evidence type="ECO:0000313" key="11">
    <source>
        <dbReference type="Proteomes" id="UP001358614"/>
    </source>
</evidence>
<keyword evidence="5" id="KW-0863">Zinc-finger</keyword>
<accession>A0AAX4KSQ5</accession>
<dbReference type="GO" id="GO:0016740">
    <property type="term" value="F:transferase activity"/>
    <property type="evidence" value="ECO:0007669"/>
    <property type="project" value="UniProtKB-KW"/>
</dbReference>
<dbReference type="GeneID" id="91105662"/>
<dbReference type="InterPro" id="IPR002867">
    <property type="entry name" value="IBR_dom"/>
</dbReference>
<dbReference type="InterPro" id="IPR044066">
    <property type="entry name" value="TRIAD_supradom"/>
</dbReference>
<dbReference type="Gene3D" id="1.20.120.1750">
    <property type="match status" value="1"/>
</dbReference>
<dbReference type="PANTHER" id="PTHR22770:SF47">
    <property type="entry name" value="E3 UBIQUITIN-PROTEIN LIGASE RNF216"/>
    <property type="match status" value="1"/>
</dbReference>
<feature type="region of interest" description="Disordered" evidence="8">
    <location>
        <begin position="1"/>
        <end position="141"/>
    </location>
</feature>
<dbReference type="InterPro" id="IPR051628">
    <property type="entry name" value="LUBAC_E3_Ligases"/>
</dbReference>
<dbReference type="CDD" id="cd16630">
    <property type="entry name" value="RING-HC_RBR_RNF216"/>
    <property type="match status" value="1"/>
</dbReference>
<sequence>MPASVASQSSLFSRGDIFANLPPGTYHTSDDTSDDDVMALDEAPEHLRKITNKDAPIVVDSSSDEDEPPTPTRAGPSTSNRRNQDSDDEPPVRVSQRRNSSRSPANRRKSTTVPRSQQTSAAIHSALPSSSPVAGPSTPRSYLAEDHLNHVLEILPDIDSEWALGHINQEMVLRKDDNPANRVVEIALEMEGGYPKLNQTKKGKGKEKSPVVAGQREGYRNPIYRSDERIGMGYCQKGVSQLEEDFPLIPAHYVRTVFHTMQTLYVPAYFRLLEHSKLPAKPYVELKRGRNTGKGKYKAKQVERDDLTEEDQVQDVGSEEFEKEVKWLRRTLATEQSERDAAEARRVAEEEALAGGAGIECGCCFCDTLPRDMIQCTEGHLFCRECASKHAETKLGEQSTSILCMDQSDCTSPFPESELTRCLSEKSIQLYHRLKQAKELEQAEIEGLESCPSCPYATIIDNPDEKLFRCMNEECGQVTCRGCRKKEHIPKTCAEVEADLKLNNRHTVEDAMSEALIRRCPTCLKPYIKDSGCNKISCGKCGTLSCYVCQKVITGYEHFDQVPRASGQPRQPNKCILWDQNERQHDDQAIRAARDQAAARVLAAAQENGVDLNADDINVALPDAPLAMAAGAGPVPMARYVPPAGVAQRWIPAARGGNEAADQRFRDAWARMHDVAPRVNRLLELPRRPGPLYLPPFDNLPAVPNAGPHFNLNNVLPRIDQGLIGRAIAPLPHRRAPNRPILPIDEPDTFNGDDWDDIDEDDQVDEESNSDSEEDEEAAADLQDEHRIRNELRVREERGQINTERQEERRRGAEERAERARRRGRR</sequence>
<keyword evidence="6" id="KW-0833">Ubl conjugation pathway</keyword>
<dbReference type="SUPFAM" id="SSF57850">
    <property type="entry name" value="RING/U-box"/>
    <property type="match status" value="1"/>
</dbReference>
<evidence type="ECO:0000256" key="2">
    <source>
        <dbReference type="ARBA" id="ARBA00022679"/>
    </source>
</evidence>
<gene>
    <name evidence="10" type="ORF">V865_006861</name>
</gene>
<keyword evidence="7" id="KW-0862">Zinc</keyword>
<feature type="compositionally biased region" description="Polar residues" evidence="8">
    <location>
        <begin position="111"/>
        <end position="132"/>
    </location>
</feature>
<feature type="compositionally biased region" description="Basic residues" evidence="8">
    <location>
        <begin position="95"/>
        <end position="110"/>
    </location>
</feature>
<evidence type="ECO:0000256" key="1">
    <source>
        <dbReference type="ARBA" id="ARBA00004906"/>
    </source>
</evidence>
<reference evidence="10 11" key="1">
    <citation type="submission" date="2024-01" db="EMBL/GenBank/DDBJ databases">
        <title>Comparative genomics of Cryptococcus and Kwoniella reveals pathogenesis evolution and contrasting modes of karyotype evolution via chromosome fusion or intercentromeric recombination.</title>
        <authorList>
            <person name="Coelho M.A."/>
            <person name="David-Palma M."/>
            <person name="Shea T."/>
            <person name="Bowers K."/>
            <person name="McGinley-Smith S."/>
            <person name="Mohammad A.W."/>
            <person name="Gnirke A."/>
            <person name="Yurkov A.M."/>
            <person name="Nowrousian M."/>
            <person name="Sun S."/>
            <person name="Cuomo C.A."/>
            <person name="Heitman J."/>
        </authorList>
    </citation>
    <scope>NUCLEOTIDE SEQUENCE [LARGE SCALE GENOMIC DNA]</scope>
    <source>
        <strain evidence="10 11">PYCC6329</strain>
    </source>
</reference>
<dbReference type="InterPro" id="IPR047544">
    <property type="entry name" value="RING-HC_RBR_RNF216"/>
</dbReference>
<evidence type="ECO:0000256" key="8">
    <source>
        <dbReference type="SAM" id="MobiDB-lite"/>
    </source>
</evidence>
<evidence type="ECO:0000256" key="3">
    <source>
        <dbReference type="ARBA" id="ARBA00022723"/>
    </source>
</evidence>
<proteinExistence type="predicted"/>
<keyword evidence="4" id="KW-0677">Repeat</keyword>
<dbReference type="PROSITE" id="PS51873">
    <property type="entry name" value="TRIAD"/>
    <property type="match status" value="1"/>
</dbReference>
<dbReference type="GO" id="GO:0008270">
    <property type="term" value="F:zinc ion binding"/>
    <property type="evidence" value="ECO:0007669"/>
    <property type="project" value="UniProtKB-KW"/>
</dbReference>
<dbReference type="InterPro" id="IPR047545">
    <property type="entry name" value="BRcat_RBR_RNF216"/>
</dbReference>
<dbReference type="CDD" id="cd20339">
    <property type="entry name" value="BRcat_RBR_RNF216"/>
    <property type="match status" value="1"/>
</dbReference>
<dbReference type="KEGG" id="ker:91105662"/>
<feature type="compositionally biased region" description="Basic and acidic residues" evidence="8">
    <location>
        <begin position="43"/>
        <end position="52"/>
    </location>
</feature>
<name>A0AAX4KSQ5_9TREE</name>
<keyword evidence="11" id="KW-1185">Reference proteome</keyword>
<protein>
    <recommendedName>
        <fullName evidence="9">RING-type domain-containing protein</fullName>
    </recommendedName>
</protein>
<dbReference type="CDD" id="cd20353">
    <property type="entry name" value="Rcat_RBR_RNF216"/>
    <property type="match status" value="1"/>
</dbReference>